<dbReference type="InterPro" id="IPR036047">
    <property type="entry name" value="F-box-like_dom_sf"/>
</dbReference>
<organism evidence="6 7">
    <name type="scientific">Pyrrhoderma noxium</name>
    <dbReference type="NCBI Taxonomy" id="2282107"/>
    <lineage>
        <taxon>Eukaryota</taxon>
        <taxon>Fungi</taxon>
        <taxon>Dikarya</taxon>
        <taxon>Basidiomycota</taxon>
        <taxon>Agaricomycotina</taxon>
        <taxon>Agaricomycetes</taxon>
        <taxon>Hymenochaetales</taxon>
        <taxon>Hymenochaetaceae</taxon>
        <taxon>Pyrrhoderma</taxon>
    </lineage>
</organism>
<dbReference type="PROSITE" id="PS00678">
    <property type="entry name" value="WD_REPEATS_1"/>
    <property type="match status" value="1"/>
</dbReference>
<accession>A0A286UH75</accession>
<dbReference type="AlphaFoldDB" id="A0A286UH75"/>
<dbReference type="SUPFAM" id="SSF81383">
    <property type="entry name" value="F-box domain"/>
    <property type="match status" value="1"/>
</dbReference>
<dbReference type="Proteomes" id="UP000217199">
    <property type="component" value="Unassembled WGS sequence"/>
</dbReference>
<evidence type="ECO:0000256" key="4">
    <source>
        <dbReference type="SAM" id="MobiDB-lite"/>
    </source>
</evidence>
<feature type="domain" description="F-box" evidence="5">
    <location>
        <begin position="39"/>
        <end position="76"/>
    </location>
</feature>
<dbReference type="EMBL" id="NBII01000005">
    <property type="protein sequence ID" value="PAV18961.1"/>
    <property type="molecule type" value="Genomic_DNA"/>
</dbReference>
<evidence type="ECO:0000313" key="6">
    <source>
        <dbReference type="EMBL" id="PAV18961.1"/>
    </source>
</evidence>
<dbReference type="Gene3D" id="2.130.10.10">
    <property type="entry name" value="YVTN repeat-like/Quinoprotein amine dehydrogenase"/>
    <property type="match status" value="1"/>
</dbReference>
<dbReference type="STRING" id="2282107.A0A286UH75"/>
<evidence type="ECO:0000256" key="3">
    <source>
        <dbReference type="PROSITE-ProRule" id="PRU00221"/>
    </source>
</evidence>
<keyword evidence="7" id="KW-1185">Reference proteome</keyword>
<keyword evidence="1 3" id="KW-0853">WD repeat</keyword>
<dbReference type="Pfam" id="PF12937">
    <property type="entry name" value="F-box-like"/>
    <property type="match status" value="1"/>
</dbReference>
<feature type="region of interest" description="Disordered" evidence="4">
    <location>
        <begin position="1"/>
        <end position="21"/>
    </location>
</feature>
<dbReference type="InterPro" id="IPR001810">
    <property type="entry name" value="F-box_dom"/>
</dbReference>
<feature type="repeat" description="WD" evidence="3">
    <location>
        <begin position="471"/>
        <end position="503"/>
    </location>
</feature>
<protein>
    <recommendedName>
        <fullName evidence="5">F-box domain-containing protein</fullName>
    </recommendedName>
</protein>
<comment type="caution">
    <text evidence="6">The sequence shown here is derived from an EMBL/GenBank/DDBJ whole genome shotgun (WGS) entry which is preliminary data.</text>
</comment>
<dbReference type="SUPFAM" id="SSF50978">
    <property type="entry name" value="WD40 repeat-like"/>
    <property type="match status" value="1"/>
</dbReference>
<reference evidence="6 7" key="1">
    <citation type="journal article" date="2017" name="Mol. Ecol.">
        <title>Comparative and population genomic landscape of Phellinus noxius: A hypervariable fungus causing root rot in trees.</title>
        <authorList>
            <person name="Chung C.L."/>
            <person name="Lee T.J."/>
            <person name="Akiba M."/>
            <person name="Lee H.H."/>
            <person name="Kuo T.H."/>
            <person name="Liu D."/>
            <person name="Ke H.M."/>
            <person name="Yokoi T."/>
            <person name="Roa M.B."/>
            <person name="Lu M.J."/>
            <person name="Chang Y.Y."/>
            <person name="Ann P.J."/>
            <person name="Tsai J.N."/>
            <person name="Chen C.Y."/>
            <person name="Tzean S.S."/>
            <person name="Ota Y."/>
            <person name="Hattori T."/>
            <person name="Sahashi N."/>
            <person name="Liou R.F."/>
            <person name="Kikuchi T."/>
            <person name="Tsai I.J."/>
        </authorList>
    </citation>
    <scope>NUCLEOTIDE SEQUENCE [LARGE SCALE GENOMIC DNA]</scope>
    <source>
        <strain evidence="6 7">FFPRI411160</strain>
    </source>
</reference>
<dbReference type="InterPro" id="IPR036322">
    <property type="entry name" value="WD40_repeat_dom_sf"/>
</dbReference>
<dbReference type="InterPro" id="IPR015943">
    <property type="entry name" value="WD40/YVTN_repeat-like_dom_sf"/>
</dbReference>
<proteinExistence type="predicted"/>
<dbReference type="OrthoDB" id="3219396at2759"/>
<sequence>MPKHRLSPEPLPATKRHHGFLSQRTTSKPLLSFDSALHDELILLIFSFLSWSDLCIIQPTNHLWARLAADNQLWKNEYMHEYRCLRLRGSRGFILPRKDGREIKPLSRHGKYKAGEESLINWKWMFRISANWRRGRCEVEESSIPSLNKSSLEKGSRSCALLAGQLTITSVAEQLQSPLIYLNQRDSPPYILKGKHRTNSPTYVTTLSLDQSPPAISSGERKVRLAAFYDTGEFSIFLVDHDHPQRSHRLLAYFPQRSERTTPIRQAVYYHPLLVTLSQSFHLSIYNCSDDNVVHTQTLTSFTSFHPTSMVLTSGKLNYRLVISYSSPVYPQHWSVAVTVLTISSPLTSQAPPSLIPGEHIPEIVSPYTVISTRTIRSHDVPLGWIDEKAMRLVREQWGRKVARVADTQTDGKWVVLAPSDKSPGPPRGSSSQTYFGSSIGTTACALQLYRLQIPSPPSGAAPRLTFVRMLYGHTGPVSALALADGRCVSLGTDGSIWVWDLERAWGAEVQAPCRPPSVLTDEYLYSGDDGVEPLGAVVFDERRIVTSDNYGIECRRFDV</sequence>
<dbReference type="SMART" id="SM00320">
    <property type="entry name" value="WD40"/>
    <property type="match status" value="1"/>
</dbReference>
<evidence type="ECO:0000259" key="5">
    <source>
        <dbReference type="Pfam" id="PF12937"/>
    </source>
</evidence>
<name>A0A286UH75_9AGAM</name>
<dbReference type="Gene3D" id="1.20.1280.50">
    <property type="match status" value="1"/>
</dbReference>
<evidence type="ECO:0000313" key="7">
    <source>
        <dbReference type="Proteomes" id="UP000217199"/>
    </source>
</evidence>
<gene>
    <name evidence="6" type="ORF">PNOK_0580500</name>
</gene>
<evidence type="ECO:0000256" key="2">
    <source>
        <dbReference type="ARBA" id="ARBA00022737"/>
    </source>
</evidence>
<keyword evidence="2" id="KW-0677">Repeat</keyword>
<dbReference type="InterPro" id="IPR001680">
    <property type="entry name" value="WD40_rpt"/>
</dbReference>
<dbReference type="InterPro" id="IPR019775">
    <property type="entry name" value="WD40_repeat_CS"/>
</dbReference>
<evidence type="ECO:0000256" key="1">
    <source>
        <dbReference type="ARBA" id="ARBA00022574"/>
    </source>
</evidence>
<dbReference type="InParanoid" id="A0A286UH75"/>
<dbReference type="PROSITE" id="PS50082">
    <property type="entry name" value="WD_REPEATS_2"/>
    <property type="match status" value="1"/>
</dbReference>